<evidence type="ECO:0000256" key="1">
    <source>
        <dbReference type="SAM" id="MobiDB-lite"/>
    </source>
</evidence>
<comment type="caution">
    <text evidence="2">The sequence shown here is derived from an EMBL/GenBank/DDBJ whole genome shotgun (WGS) entry which is preliminary data.</text>
</comment>
<feature type="region of interest" description="Disordered" evidence="1">
    <location>
        <begin position="32"/>
        <end position="62"/>
    </location>
</feature>
<keyword evidence="3" id="KW-1185">Reference proteome</keyword>
<organism evidence="2 3">
    <name type="scientific">Paenochrobactrum glaciei</name>
    <dbReference type="NCBI Taxonomy" id="486407"/>
    <lineage>
        <taxon>Bacteria</taxon>
        <taxon>Pseudomonadati</taxon>
        <taxon>Pseudomonadota</taxon>
        <taxon>Alphaproteobacteria</taxon>
        <taxon>Hyphomicrobiales</taxon>
        <taxon>Brucellaceae</taxon>
        <taxon>Paenochrobactrum</taxon>
    </lineage>
</organism>
<reference evidence="3" key="1">
    <citation type="journal article" date="2019" name="Int. J. Syst. Evol. Microbiol.">
        <title>The Global Catalogue of Microorganisms (GCM) 10K type strain sequencing project: providing services to taxonomists for standard genome sequencing and annotation.</title>
        <authorList>
            <consortium name="The Broad Institute Genomics Platform"/>
            <consortium name="The Broad Institute Genome Sequencing Center for Infectious Disease"/>
            <person name="Wu L."/>
            <person name="Ma J."/>
        </authorList>
    </citation>
    <scope>NUCLEOTIDE SEQUENCE [LARGE SCALE GENOMIC DNA]</scope>
    <source>
        <strain evidence="3">JCM 15115</strain>
    </source>
</reference>
<proteinExistence type="predicted"/>
<gene>
    <name evidence="2" type="ORF">GCM10008943_13800</name>
</gene>
<name>A0ABP3R1Y8_9HYPH</name>
<dbReference type="EMBL" id="BAAADE010000002">
    <property type="protein sequence ID" value="GAA0599855.1"/>
    <property type="molecule type" value="Genomic_DNA"/>
</dbReference>
<accession>A0ABP3R1Y8</accession>
<sequence>MFVKKALGGIKCGKEKGGLKTRLLHETHMLLIKQQRDYQPKSGPNDGPERFRKKPSDLHQEW</sequence>
<dbReference type="Proteomes" id="UP001424441">
    <property type="component" value="Unassembled WGS sequence"/>
</dbReference>
<feature type="compositionally biased region" description="Basic and acidic residues" evidence="1">
    <location>
        <begin position="47"/>
        <end position="62"/>
    </location>
</feature>
<evidence type="ECO:0000313" key="3">
    <source>
        <dbReference type="Proteomes" id="UP001424441"/>
    </source>
</evidence>
<protein>
    <submittedName>
        <fullName evidence="2">Uncharacterized protein</fullName>
    </submittedName>
</protein>
<evidence type="ECO:0000313" key="2">
    <source>
        <dbReference type="EMBL" id="GAA0599855.1"/>
    </source>
</evidence>